<accession>A0A0D2HSA6</accession>
<dbReference type="PRINTS" id="PR00385">
    <property type="entry name" value="P450"/>
</dbReference>
<dbReference type="AlphaFoldDB" id="A0A0D2HSA6"/>
<dbReference type="PANTHER" id="PTHR24305">
    <property type="entry name" value="CYTOCHROME P450"/>
    <property type="match status" value="1"/>
</dbReference>
<evidence type="ECO:0000313" key="12">
    <source>
        <dbReference type="Proteomes" id="UP000053789"/>
    </source>
</evidence>
<protein>
    <recommendedName>
        <fullName evidence="13">Cytochrome P450 oxidoreductase</fullName>
    </recommendedName>
</protein>
<evidence type="ECO:0000256" key="4">
    <source>
        <dbReference type="ARBA" id="ARBA00022723"/>
    </source>
</evidence>
<gene>
    <name evidence="11" type="ORF">Z519_12167</name>
</gene>
<keyword evidence="7 9" id="KW-0503">Monooxygenase</keyword>
<dbReference type="GO" id="GO:0020037">
    <property type="term" value="F:heme binding"/>
    <property type="evidence" value="ECO:0007669"/>
    <property type="project" value="InterPro"/>
</dbReference>
<keyword evidence="10" id="KW-0812">Transmembrane</keyword>
<dbReference type="PRINTS" id="PR00465">
    <property type="entry name" value="EP450IV"/>
</dbReference>
<keyword evidence="6 8" id="KW-0408">Iron</keyword>
<dbReference type="GO" id="GO:0005506">
    <property type="term" value="F:iron ion binding"/>
    <property type="evidence" value="ECO:0007669"/>
    <property type="project" value="InterPro"/>
</dbReference>
<dbReference type="OrthoDB" id="3934656at2759"/>
<keyword evidence="3 8" id="KW-0349">Heme</keyword>
<dbReference type="InterPro" id="IPR017972">
    <property type="entry name" value="Cyt_P450_CS"/>
</dbReference>
<keyword evidence="10" id="KW-0472">Membrane</keyword>
<evidence type="ECO:0000256" key="8">
    <source>
        <dbReference type="PIRSR" id="PIRSR602403-1"/>
    </source>
</evidence>
<comment type="cofactor">
    <cofactor evidence="1 8">
        <name>heme</name>
        <dbReference type="ChEBI" id="CHEBI:30413"/>
    </cofactor>
</comment>
<dbReference type="GO" id="GO:0004497">
    <property type="term" value="F:monooxygenase activity"/>
    <property type="evidence" value="ECO:0007669"/>
    <property type="project" value="UniProtKB-KW"/>
</dbReference>
<feature type="transmembrane region" description="Helical" evidence="10">
    <location>
        <begin position="12"/>
        <end position="31"/>
    </location>
</feature>
<dbReference type="InterPro" id="IPR050121">
    <property type="entry name" value="Cytochrome_P450_monoxygenase"/>
</dbReference>
<evidence type="ECO:0000256" key="1">
    <source>
        <dbReference type="ARBA" id="ARBA00001971"/>
    </source>
</evidence>
<dbReference type="GeneID" id="27705095"/>
<organism evidence="11 12">
    <name type="scientific">Cladophialophora bantiana (strain ATCC 10958 / CBS 173.52 / CDC B-1940 / NIH 8579)</name>
    <name type="common">Xylohypha bantiana</name>
    <dbReference type="NCBI Taxonomy" id="1442370"/>
    <lineage>
        <taxon>Eukaryota</taxon>
        <taxon>Fungi</taxon>
        <taxon>Dikarya</taxon>
        <taxon>Ascomycota</taxon>
        <taxon>Pezizomycotina</taxon>
        <taxon>Eurotiomycetes</taxon>
        <taxon>Chaetothyriomycetidae</taxon>
        <taxon>Chaetothyriales</taxon>
        <taxon>Herpotrichiellaceae</taxon>
        <taxon>Cladophialophora</taxon>
    </lineage>
</organism>
<dbReference type="GO" id="GO:0016705">
    <property type="term" value="F:oxidoreductase activity, acting on paired donors, with incorporation or reduction of molecular oxygen"/>
    <property type="evidence" value="ECO:0007669"/>
    <property type="project" value="InterPro"/>
</dbReference>
<name>A0A0D2HSA6_CLAB1</name>
<dbReference type="EMBL" id="KN847005">
    <property type="protein sequence ID" value="KIW87264.1"/>
    <property type="molecule type" value="Genomic_DNA"/>
</dbReference>
<feature type="binding site" description="axial binding residue" evidence="8">
    <location>
        <position position="443"/>
    </location>
    <ligand>
        <name>heme</name>
        <dbReference type="ChEBI" id="CHEBI:30413"/>
    </ligand>
    <ligandPart>
        <name>Fe</name>
        <dbReference type="ChEBI" id="CHEBI:18248"/>
    </ligandPart>
</feature>
<reference evidence="11" key="1">
    <citation type="submission" date="2015-01" db="EMBL/GenBank/DDBJ databases">
        <title>The Genome Sequence of Cladophialophora bantiana CBS 173.52.</title>
        <authorList>
            <consortium name="The Broad Institute Genomics Platform"/>
            <person name="Cuomo C."/>
            <person name="de Hoog S."/>
            <person name="Gorbushina A."/>
            <person name="Stielow B."/>
            <person name="Teixiera M."/>
            <person name="Abouelleil A."/>
            <person name="Chapman S.B."/>
            <person name="Priest M."/>
            <person name="Young S.K."/>
            <person name="Wortman J."/>
            <person name="Nusbaum C."/>
            <person name="Birren B."/>
        </authorList>
    </citation>
    <scope>NUCLEOTIDE SEQUENCE [LARGE SCALE GENOMIC DNA]</scope>
    <source>
        <strain evidence="11">CBS 173.52</strain>
    </source>
</reference>
<dbReference type="RefSeq" id="XP_016613933.1">
    <property type="nucleotide sequence ID" value="XM_016769874.1"/>
</dbReference>
<dbReference type="PANTHER" id="PTHR24305:SF210">
    <property type="entry name" value="CYTOCHROME P450 MONOOXYGENASE ASQL-RELATED"/>
    <property type="match status" value="1"/>
</dbReference>
<keyword evidence="10" id="KW-1133">Transmembrane helix</keyword>
<dbReference type="HOGENOM" id="CLU_001570_14_0_1"/>
<dbReference type="Proteomes" id="UP000053789">
    <property type="component" value="Unassembled WGS sequence"/>
</dbReference>
<keyword evidence="4 8" id="KW-0479">Metal-binding</keyword>
<sequence>MVEASFSRFTGSSAVFGSLILGLALFAWALFSTIQNFYRLRHIPGPFVSKFSSFWITWKFNRRSENFLDLCCRLDGEYGPIVRWAPNNVLFSDPSVIPVIYGTHNVWRKAVSYEPATPVVNGVLQDSLTTTRNEAQVSVIKRHINAAFTPRAIGAYEAHVNEAINLLSSRLRSQTPNVDLVRWIKLFAFETICRIAFSDVDLTEQEVETILTGARERFGHWFRWYASPGLERLVYKNAFVRGRRGTSLLGQQALKRINERNSKGDFEGMSDLLQWYLESHAKSPELIERGTVVGLVISTINAGAETTASTMVEVLLRLLKNPPCLATLREELKAAGLASPPTLESVNRLPYLEAVIKEAMRLNPVNQAPLEREVPAGGAHIAGVYLPGGTSVALNFSALRFREDVWGSKPEEFRPERWTEVDPAQKARMERAFYGFGHGKRMCIGQHIAWIEMKKVIPELLLNYDVSLDPAYI</sequence>
<dbReference type="InterPro" id="IPR002403">
    <property type="entry name" value="Cyt_P450_E_grp-IV"/>
</dbReference>
<evidence type="ECO:0000256" key="3">
    <source>
        <dbReference type="ARBA" id="ARBA00022617"/>
    </source>
</evidence>
<evidence type="ECO:0000256" key="9">
    <source>
        <dbReference type="RuleBase" id="RU000461"/>
    </source>
</evidence>
<evidence type="ECO:0000256" key="2">
    <source>
        <dbReference type="ARBA" id="ARBA00010617"/>
    </source>
</evidence>
<evidence type="ECO:0000256" key="5">
    <source>
        <dbReference type="ARBA" id="ARBA00023002"/>
    </source>
</evidence>
<dbReference type="Gene3D" id="1.10.630.10">
    <property type="entry name" value="Cytochrome P450"/>
    <property type="match status" value="1"/>
</dbReference>
<keyword evidence="12" id="KW-1185">Reference proteome</keyword>
<dbReference type="Pfam" id="PF00067">
    <property type="entry name" value="p450"/>
    <property type="match status" value="1"/>
</dbReference>
<keyword evidence="5 9" id="KW-0560">Oxidoreductase</keyword>
<evidence type="ECO:0000256" key="7">
    <source>
        <dbReference type="ARBA" id="ARBA00023033"/>
    </source>
</evidence>
<dbReference type="InterPro" id="IPR001128">
    <property type="entry name" value="Cyt_P450"/>
</dbReference>
<proteinExistence type="inferred from homology"/>
<dbReference type="VEuPathDB" id="FungiDB:Z519_12167"/>
<evidence type="ECO:0000256" key="10">
    <source>
        <dbReference type="SAM" id="Phobius"/>
    </source>
</evidence>
<dbReference type="SUPFAM" id="SSF48264">
    <property type="entry name" value="Cytochrome P450"/>
    <property type="match status" value="1"/>
</dbReference>
<dbReference type="InterPro" id="IPR036396">
    <property type="entry name" value="Cyt_P450_sf"/>
</dbReference>
<evidence type="ECO:0000313" key="11">
    <source>
        <dbReference type="EMBL" id="KIW87264.1"/>
    </source>
</evidence>
<dbReference type="PROSITE" id="PS00086">
    <property type="entry name" value="CYTOCHROME_P450"/>
    <property type="match status" value="1"/>
</dbReference>
<comment type="similarity">
    <text evidence="2 9">Belongs to the cytochrome P450 family.</text>
</comment>
<evidence type="ECO:0008006" key="13">
    <source>
        <dbReference type="Google" id="ProtNLM"/>
    </source>
</evidence>
<evidence type="ECO:0000256" key="6">
    <source>
        <dbReference type="ARBA" id="ARBA00023004"/>
    </source>
</evidence>